<evidence type="ECO:0000259" key="11">
    <source>
        <dbReference type="Pfam" id="PF05922"/>
    </source>
</evidence>
<dbReference type="GO" id="GO:0006508">
    <property type="term" value="P:proteolysis"/>
    <property type="evidence" value="ECO:0007669"/>
    <property type="project" value="UniProtKB-KW"/>
</dbReference>
<dbReference type="InterPro" id="IPR015500">
    <property type="entry name" value="Peptidase_S8_subtilisin-rel"/>
</dbReference>
<evidence type="ECO:0008006" key="14">
    <source>
        <dbReference type="Google" id="ProtNLM"/>
    </source>
</evidence>
<feature type="domain" description="Inhibitor I9" evidence="11">
    <location>
        <begin position="105"/>
        <end position="215"/>
    </location>
</feature>
<evidence type="ECO:0000256" key="5">
    <source>
        <dbReference type="ARBA" id="ARBA00022825"/>
    </source>
</evidence>
<keyword evidence="3" id="KW-0732">Signal</keyword>
<dbReference type="PRINTS" id="PR00723">
    <property type="entry name" value="SUBTILISIN"/>
</dbReference>
<dbReference type="Gene3D" id="2.130.10.130">
    <property type="entry name" value="Integrin alpha, N-terminal"/>
    <property type="match status" value="2"/>
</dbReference>
<keyword evidence="4 7" id="KW-0378">Hydrolase</keyword>
<dbReference type="InterPro" id="IPR036852">
    <property type="entry name" value="Peptidase_S8/S53_dom_sf"/>
</dbReference>
<proteinExistence type="inferred from homology"/>
<dbReference type="CDD" id="cd07474">
    <property type="entry name" value="Peptidases_S8_subtilisin_Vpr-like"/>
    <property type="match status" value="1"/>
</dbReference>
<keyword evidence="9" id="KW-1133">Transmembrane helix</keyword>
<feature type="active site" description="Charge relay system" evidence="6 7">
    <location>
        <position position="259"/>
    </location>
</feature>
<dbReference type="SUPFAM" id="SSF69318">
    <property type="entry name" value="Integrin alpha N-terminal domain"/>
    <property type="match status" value="2"/>
</dbReference>
<dbReference type="GO" id="GO:0004252">
    <property type="term" value="F:serine-type endopeptidase activity"/>
    <property type="evidence" value="ECO:0007669"/>
    <property type="project" value="UniProtKB-UniRule"/>
</dbReference>
<dbReference type="PROSITE" id="PS00136">
    <property type="entry name" value="SUBTILASE_ASP"/>
    <property type="match status" value="1"/>
</dbReference>
<dbReference type="PROSITE" id="PS00138">
    <property type="entry name" value="SUBTILASE_SER"/>
    <property type="match status" value="1"/>
</dbReference>
<keyword evidence="9" id="KW-0812">Transmembrane</keyword>
<dbReference type="Gene3D" id="2.60.40.10">
    <property type="entry name" value="Immunoglobulins"/>
    <property type="match status" value="1"/>
</dbReference>
<feature type="domain" description="Peptidase S8/S53" evidence="10">
    <location>
        <begin position="250"/>
        <end position="530"/>
    </location>
</feature>
<dbReference type="EMBL" id="MHIO01000017">
    <property type="protein sequence ID" value="OGY53863.1"/>
    <property type="molecule type" value="Genomic_DNA"/>
</dbReference>
<evidence type="ECO:0000256" key="4">
    <source>
        <dbReference type="ARBA" id="ARBA00022801"/>
    </source>
</evidence>
<keyword evidence="9" id="KW-0472">Membrane</keyword>
<gene>
    <name evidence="12" type="ORF">A3B15_02015</name>
</gene>
<evidence type="ECO:0000256" key="1">
    <source>
        <dbReference type="ARBA" id="ARBA00011073"/>
    </source>
</evidence>
<dbReference type="STRING" id="1797545.A3B15_02015"/>
<feature type="active site" description="Charge relay system" evidence="6 7">
    <location>
        <position position="298"/>
    </location>
</feature>
<reference evidence="12 13" key="1">
    <citation type="journal article" date="2016" name="Nat. Commun.">
        <title>Thousands of microbial genomes shed light on interconnected biogeochemical processes in an aquifer system.</title>
        <authorList>
            <person name="Anantharaman K."/>
            <person name="Brown C.T."/>
            <person name="Hug L.A."/>
            <person name="Sharon I."/>
            <person name="Castelle C.J."/>
            <person name="Probst A.J."/>
            <person name="Thomas B.C."/>
            <person name="Singh A."/>
            <person name="Wilkins M.J."/>
            <person name="Karaoz U."/>
            <person name="Brodie E.L."/>
            <person name="Williams K.H."/>
            <person name="Hubbard S.S."/>
            <person name="Banfield J.F."/>
        </authorList>
    </citation>
    <scope>NUCLEOTIDE SEQUENCE [LARGE SCALE GENOMIC DNA]</scope>
</reference>
<dbReference type="SUPFAM" id="SSF52743">
    <property type="entry name" value="Subtilisin-like"/>
    <property type="match status" value="1"/>
</dbReference>
<keyword evidence="2 7" id="KW-0645">Protease</keyword>
<evidence type="ECO:0000313" key="12">
    <source>
        <dbReference type="EMBL" id="OGY53863.1"/>
    </source>
</evidence>
<organism evidence="12 13">
    <name type="scientific">Candidatus Buchananbacteria bacterium RIFCSPLOWO2_01_FULL_45_31</name>
    <dbReference type="NCBI Taxonomy" id="1797545"/>
    <lineage>
        <taxon>Bacteria</taxon>
        <taxon>Candidatus Buchananiibacteriota</taxon>
    </lineage>
</organism>
<dbReference type="InterPro" id="IPR000209">
    <property type="entry name" value="Peptidase_S8/S53_dom"/>
</dbReference>
<dbReference type="PANTHER" id="PTHR43806">
    <property type="entry name" value="PEPTIDASE S8"/>
    <property type="match status" value="1"/>
</dbReference>
<feature type="active site" description="Charge relay system" evidence="6 7">
    <location>
        <position position="484"/>
    </location>
</feature>
<feature type="transmembrane region" description="Helical" evidence="9">
    <location>
        <begin position="20"/>
        <end position="41"/>
    </location>
</feature>
<evidence type="ECO:0000256" key="9">
    <source>
        <dbReference type="SAM" id="Phobius"/>
    </source>
</evidence>
<dbReference type="InterPro" id="IPR023827">
    <property type="entry name" value="Peptidase_S8_Asp-AS"/>
</dbReference>
<dbReference type="Gene3D" id="3.40.50.200">
    <property type="entry name" value="Peptidase S8/S53 domain"/>
    <property type="match status" value="1"/>
</dbReference>
<dbReference type="PROSITE" id="PS51892">
    <property type="entry name" value="SUBTILASE"/>
    <property type="match status" value="1"/>
</dbReference>
<comment type="similarity">
    <text evidence="1 7 8">Belongs to the peptidase S8 family.</text>
</comment>
<dbReference type="InterPro" id="IPR010259">
    <property type="entry name" value="S8pro/Inhibitor_I9"/>
</dbReference>
<dbReference type="InterPro" id="IPR034213">
    <property type="entry name" value="S8_Vpr-like"/>
</dbReference>
<accession>A0A1G1YNC9</accession>
<dbReference type="Pfam" id="PF13517">
    <property type="entry name" value="FG-GAP_3"/>
    <property type="match status" value="1"/>
</dbReference>
<dbReference type="InterPro" id="IPR013783">
    <property type="entry name" value="Ig-like_fold"/>
</dbReference>
<sequence>MSNKIIATKTKTETQISTGLALGIITLTAVAAAGAISYIFFSGSRQITVSKGEISISSPAENCQAFTDFTGKTIYRDCGIDFENNLISGLPSLSDLTGEKNYQGYIIEFDKDPVLKKKAALEKEARANQALKAKDVSAKVQSYAAEINRQHDALKTKIKNSISIGAAKSADGKLKLRAEYKKAFNGIALDISNEEANKIKQIKGIKRVYPNYEVNATLMDSVPLINADDVWRLDEDGSDCATSGKSCLTGEGVTIAIIDTGIDYTHPDLGGCFGTNCKVAGGYDFVNNDNNPMDDMGHGTHVAATAAGNGVLNGVAPGAKLYSYKVLNYKGSGTMSIVIEGIERAVDPNLDGDFSDIIDVISLSLGGFGNPDDPQSQAIDNAVDAGIVAVVAAGNSGPEERTIKSPGTARKAITVGAVDKSDTIGSFSSRGPVIWEVEITGEILALIKPDVIAPGVSICAAQYDSAWNNKKCFDNSHVAISGTSMATPHITGAVALLKQKNPDWTPQEIKAALKTTAINLGLPPAQQGAGRIDVLGAVELENRPLIAELAPIDYIFSGAVDIIGTAKGEGLERYEVYYSEKDLGIWNLICQGNNEVETGVLCAGFDSYNSGLIEGKYELKLVVSGIGGRINEDRNVFEIDFFKITEPMNNDIYRAGDTINLAGTIGGNFSNYIVEFSEMNSGIWETDGITLVNGGANPIVNDVFATWNTVGLGKGFYDLKLTVNYASGETFEEIISEIYLDPTLKQGWPVHIDYRESSGGRYWWGGFFHPVVSDINNDGNKEIIVYRAGQPTKIFVYDSNGSLLWSVDIGTEEASGNLPLVGDLDNDGFKEIIALNYGGFNAENSDLYAFNYNGSLLWQSAVTKFRGSTMLMADLNNDGNKEIVIKGISATISKMSIVNNQGAVVSSWDITNTEVGSSIESYPAVGNFDDDNDLEIVAAGPSENEGPIYQGDKIIYWKNEGVVYVYNMDGSIVSGWPQYVRGAILSSPVVGDINSDGFNEIVVGLIFLEGDYGCVLPCSYYGGLYAFDKNGNILPGWPVKTGKNFWSTAALGDVNKDGNLEIAASHLEDWGTFLFNYQGEVMPGWPQDTVWGIFYGLVMGDINGDNNLEIIAGSGGNYNCPEDCGGVYAWNATGSLLNGFPKVTEADAQAPAVIDDIDNDGKMELIASSDWDYDFFAKKYKYRGSIYVWDLDGSYNANKMPWPMFQHDTQHTGLYFNPLVDLEIKNVSSVGTPEAPALSFNLCMNGQTSLADIGLGAFTFKSVTYNQSNEESQKSQISAGGVTVQNLKNGQCIFIKKFFLAPGQIPEFNAISKVTLKIDPDSSILETDKTNNNFTFILPVDLLIKDVLSVGTAVAPALSFNLCMNGQTSLADIGLGAFTFESVTYNQSNEESQKSQINWGGVTVQNLKNGQCAFIKEFFLTPSQIPEFNANPKITLKIDPGNSILETDKTNNNFTLVVTVVNHVSITDCPSPCSWQAGTSHELMWTFSHFSPAGADPATAVNTVVLYFCNPVTEACNVSVNDGIQLNTVWSGYDIGRGKFNLKIDSNILTDPSSQPYINNGQAVIKVCPTYNSGQDAPGGICALSPVFTITPSATP</sequence>
<evidence type="ECO:0000256" key="2">
    <source>
        <dbReference type="ARBA" id="ARBA00022670"/>
    </source>
</evidence>
<dbReference type="InterPro" id="IPR028994">
    <property type="entry name" value="Integrin_alpha_N"/>
</dbReference>
<evidence type="ECO:0000256" key="6">
    <source>
        <dbReference type="PIRSR" id="PIRSR615500-1"/>
    </source>
</evidence>
<name>A0A1G1YNC9_9BACT</name>
<dbReference type="Proteomes" id="UP000177250">
    <property type="component" value="Unassembled WGS sequence"/>
</dbReference>
<evidence type="ECO:0000256" key="7">
    <source>
        <dbReference type="PROSITE-ProRule" id="PRU01240"/>
    </source>
</evidence>
<dbReference type="InterPro" id="IPR013517">
    <property type="entry name" value="FG-GAP"/>
</dbReference>
<dbReference type="InterPro" id="IPR023828">
    <property type="entry name" value="Peptidase_S8_Ser-AS"/>
</dbReference>
<evidence type="ECO:0000256" key="3">
    <source>
        <dbReference type="ARBA" id="ARBA00022729"/>
    </source>
</evidence>
<evidence type="ECO:0000313" key="13">
    <source>
        <dbReference type="Proteomes" id="UP000177250"/>
    </source>
</evidence>
<dbReference type="Pfam" id="PF00082">
    <property type="entry name" value="Peptidase_S8"/>
    <property type="match status" value="1"/>
</dbReference>
<keyword evidence="5 7" id="KW-0720">Serine protease</keyword>
<evidence type="ECO:0000259" key="10">
    <source>
        <dbReference type="Pfam" id="PF00082"/>
    </source>
</evidence>
<comment type="caution">
    <text evidence="12">The sequence shown here is derived from an EMBL/GenBank/DDBJ whole genome shotgun (WGS) entry which is preliminary data.</text>
</comment>
<dbReference type="Pfam" id="PF05922">
    <property type="entry name" value="Inhibitor_I9"/>
    <property type="match status" value="1"/>
</dbReference>
<dbReference type="InterPro" id="IPR050131">
    <property type="entry name" value="Peptidase_S8_subtilisin-like"/>
</dbReference>
<dbReference type="PANTHER" id="PTHR43806:SF65">
    <property type="entry name" value="SERINE PROTEASE APRX"/>
    <property type="match status" value="1"/>
</dbReference>
<protein>
    <recommendedName>
        <fullName evidence="14">Peptidase S8/S53 domain-containing protein</fullName>
    </recommendedName>
</protein>
<evidence type="ECO:0000256" key="8">
    <source>
        <dbReference type="RuleBase" id="RU003355"/>
    </source>
</evidence>